<dbReference type="InParanoid" id="A0A5N3ZYS3"/>
<dbReference type="InterPro" id="IPR001611">
    <property type="entry name" value="Leu-rich_rpt"/>
</dbReference>
<evidence type="ECO:0000313" key="3">
    <source>
        <dbReference type="EMBL" id="KAB0795877.1"/>
    </source>
</evidence>
<dbReference type="FunCoup" id="A0A5N3ZYS3">
    <property type="interactions" value="15"/>
</dbReference>
<dbReference type="SMART" id="SM00368">
    <property type="entry name" value="LRR_RI"/>
    <property type="match status" value="5"/>
</dbReference>
<protein>
    <recommendedName>
        <fullName evidence="5">T-complex-associated testis-expressed protein 1</fullName>
    </recommendedName>
</protein>
<dbReference type="GO" id="GO:0005096">
    <property type="term" value="F:GTPase activator activity"/>
    <property type="evidence" value="ECO:0007669"/>
    <property type="project" value="InterPro"/>
</dbReference>
<dbReference type="PANTHER" id="PTHR46761">
    <property type="entry name" value="RAN GTPASE-ACTIVATING PROTEIN 1"/>
    <property type="match status" value="1"/>
</dbReference>
<dbReference type="InterPro" id="IPR045203">
    <property type="entry name" value="RanGAP1/2"/>
</dbReference>
<dbReference type="EMBL" id="VVIM01001670">
    <property type="protein sequence ID" value="KAB0790214.1"/>
    <property type="molecule type" value="Genomic_DNA"/>
</dbReference>
<gene>
    <name evidence="3" type="ORF">PPYR_09938</name>
    <name evidence="2" type="ORF">PPYR_15453</name>
</gene>
<reference evidence="2" key="2">
    <citation type="submission" date="2019-08" db="EMBL/GenBank/DDBJ databases">
        <authorList>
            <consortium name="Photinus pyralis genome working group"/>
            <person name="Fallon T.R."/>
            <person name="Sander Lower S.E."/>
            <person name="Weng J.-K."/>
        </authorList>
    </citation>
    <scope>NUCLEOTIDE SEQUENCE</scope>
    <source>
        <strain evidence="2">1611_PpyrPB1</strain>
        <tissue evidence="2">Whole body</tissue>
    </source>
</reference>
<comment type="caution">
    <text evidence="2">The sequence shown here is derived from an EMBL/GenBank/DDBJ whole genome shotgun (WGS) entry which is preliminary data.</text>
</comment>
<dbReference type="AlphaFoldDB" id="A0A5N3ZYS3"/>
<sequence length="473" mass="54789">MRFPYVISENTREAYTPSLTALQLTLEQRRKTFPERLEWGDKHCYSLTRLCIEAISKNFANQPVLKEVYGADQDLLLEILPTNLPLEIVVPLIDAKIYWKRRYNDEFGMVSQRLYPNWTWKQVFIERNIQKLVEQAEPQYNDENDMEAVLKLCCPYVKRILITQLQMWRPPLHWEKSEYPENFPLHHINFEPILKQLTEIQEFDLVFGMNSVGDKFCWEMFKFTPLDCSRLGAALLNLQNLQILRVHRSNLEYKQCQALIQGLMKNRTLAELDLSYCEIQNEGALCVAKLMIVHPVLEVVKLMYNKIKQKGAEGIGYALLHENCCPLRVLDLRSNPLRHGGIMGILRALVRVDKPRELSLGGCIAEDETPVRIAQMINLNASLEILDISANWFGEEGGELLVYYLTNNKTIQWLDVRETDITIEQSKVINKILRRNRAGVDCLSEDEEVEEEVVATEEIATEEVTEEEEEGGA</sequence>
<feature type="region of interest" description="Disordered" evidence="1">
    <location>
        <begin position="451"/>
        <end position="473"/>
    </location>
</feature>
<dbReference type="EMBL" id="VVIM01000007">
    <property type="protein sequence ID" value="KAB0795877.1"/>
    <property type="molecule type" value="Genomic_DNA"/>
</dbReference>
<evidence type="ECO:0000313" key="2">
    <source>
        <dbReference type="EMBL" id="KAB0790214.1"/>
    </source>
</evidence>
<dbReference type="SUPFAM" id="SSF52047">
    <property type="entry name" value="RNI-like"/>
    <property type="match status" value="1"/>
</dbReference>
<reference evidence="2 4" key="1">
    <citation type="journal article" date="2018" name="Elife">
        <title>Firefly genomes illuminate parallel origins of bioluminescence in beetles.</title>
        <authorList>
            <person name="Fallon T.R."/>
            <person name="Lower S.E."/>
            <person name="Chang C.H."/>
            <person name="Bessho-Uehara M."/>
            <person name="Martin G.J."/>
            <person name="Bewick A.J."/>
            <person name="Behringer M."/>
            <person name="Debat H.J."/>
            <person name="Wong I."/>
            <person name="Day J.C."/>
            <person name="Suvorov A."/>
            <person name="Silva C.J."/>
            <person name="Stanger-Hall K.F."/>
            <person name="Hall D.W."/>
            <person name="Schmitz R.J."/>
            <person name="Nelson D.R."/>
            <person name="Lewis S.M."/>
            <person name="Shigenobu S."/>
            <person name="Bybee S.M."/>
            <person name="Larracuente A.M."/>
            <person name="Oba Y."/>
            <person name="Weng J.K."/>
        </authorList>
    </citation>
    <scope>NUCLEOTIDE SEQUENCE [LARGE SCALE GENOMIC DNA]</scope>
    <source>
        <strain evidence="2">1611_PpyrPB1</strain>
        <tissue evidence="2">Whole body</tissue>
    </source>
</reference>
<evidence type="ECO:0000313" key="4">
    <source>
        <dbReference type="Proteomes" id="UP000327044"/>
    </source>
</evidence>
<dbReference type="PANTHER" id="PTHR46761:SF2">
    <property type="entry name" value="RAN GTPASE-ACTIVATING PROTEIN 1"/>
    <property type="match status" value="1"/>
</dbReference>
<dbReference type="Proteomes" id="UP000327044">
    <property type="component" value="Unassembled WGS sequence"/>
</dbReference>
<dbReference type="Gene3D" id="3.80.10.10">
    <property type="entry name" value="Ribonuclease Inhibitor"/>
    <property type="match status" value="1"/>
</dbReference>
<accession>A0A5N3ZYS3</accession>
<dbReference type="Pfam" id="PF13516">
    <property type="entry name" value="LRR_6"/>
    <property type="match status" value="3"/>
</dbReference>
<dbReference type="InterPro" id="IPR032675">
    <property type="entry name" value="LRR_dom_sf"/>
</dbReference>
<proteinExistence type="predicted"/>
<evidence type="ECO:0008006" key="5">
    <source>
        <dbReference type="Google" id="ProtNLM"/>
    </source>
</evidence>
<name>A0A5N3ZYS3_PHOPY</name>
<keyword evidence="4" id="KW-1185">Reference proteome</keyword>
<evidence type="ECO:0000256" key="1">
    <source>
        <dbReference type="SAM" id="MobiDB-lite"/>
    </source>
</evidence>
<organism evidence="2 4">
    <name type="scientific">Photinus pyralis</name>
    <name type="common">Common eastern firefly</name>
    <name type="synonym">Lampyris pyralis</name>
    <dbReference type="NCBI Taxonomy" id="7054"/>
    <lineage>
        <taxon>Eukaryota</taxon>
        <taxon>Metazoa</taxon>
        <taxon>Ecdysozoa</taxon>
        <taxon>Arthropoda</taxon>
        <taxon>Hexapoda</taxon>
        <taxon>Insecta</taxon>
        <taxon>Pterygota</taxon>
        <taxon>Neoptera</taxon>
        <taxon>Endopterygota</taxon>
        <taxon>Coleoptera</taxon>
        <taxon>Polyphaga</taxon>
        <taxon>Elateriformia</taxon>
        <taxon>Elateroidea</taxon>
        <taxon>Lampyridae</taxon>
        <taxon>Lampyrinae</taxon>
        <taxon>Photinus</taxon>
    </lineage>
</organism>